<evidence type="ECO:0000256" key="1">
    <source>
        <dbReference type="SAM" id="MobiDB-lite"/>
    </source>
</evidence>
<dbReference type="AlphaFoldDB" id="A0A7T6XPB1"/>
<evidence type="ECO:0000313" key="3">
    <source>
        <dbReference type="EMBL" id="QQK44756.1"/>
    </source>
</evidence>
<protein>
    <submittedName>
        <fullName evidence="3">Putative GPI anchored protein</fullName>
    </submittedName>
</protein>
<feature type="domain" description="Endo-beta-1,2-glucanase SGL" evidence="2">
    <location>
        <begin position="22"/>
        <end position="147"/>
    </location>
</feature>
<dbReference type="RefSeq" id="XP_014537864.2">
    <property type="nucleotide sequence ID" value="XM_014682378.2"/>
</dbReference>
<dbReference type="Pfam" id="PF26157">
    <property type="entry name" value="SGL_GH162"/>
    <property type="match status" value="2"/>
</dbReference>
<name>A0A7T6XPB1_PENDI</name>
<dbReference type="GeneID" id="26229574"/>
<feature type="domain" description="Endo-beta-1,2-glucanase SGL" evidence="2">
    <location>
        <begin position="150"/>
        <end position="295"/>
    </location>
</feature>
<reference evidence="3 4" key="1">
    <citation type="submission" date="2020-08" db="EMBL/GenBank/DDBJ databases">
        <title>The completed genome sequence of the pathogenic ascomycete fungus Penicillium digitatum.</title>
        <authorList>
            <person name="Wang M."/>
        </authorList>
    </citation>
    <scope>NUCLEOTIDE SEQUENCE [LARGE SCALE GENOMIC DNA]</scope>
    <source>
        <strain evidence="3 4">PdW03</strain>
    </source>
</reference>
<feature type="compositionally biased region" description="Basic and acidic residues" evidence="1">
    <location>
        <begin position="12"/>
        <end position="23"/>
    </location>
</feature>
<gene>
    <name evidence="3" type="ORF">Pdw03_8657</name>
</gene>
<evidence type="ECO:0000259" key="2">
    <source>
        <dbReference type="Pfam" id="PF26157"/>
    </source>
</evidence>
<dbReference type="EMBL" id="CP060776">
    <property type="protein sequence ID" value="QQK44756.1"/>
    <property type="molecule type" value="Genomic_DNA"/>
</dbReference>
<dbReference type="VEuPathDB" id="FungiDB:PDIP_12520"/>
<dbReference type="InterPro" id="IPR058773">
    <property type="entry name" value="SGL_GH162"/>
</dbReference>
<feature type="region of interest" description="Disordered" evidence="1">
    <location>
        <begin position="1"/>
        <end position="23"/>
    </location>
</feature>
<proteinExistence type="predicted"/>
<sequence>MRMDAITHLSTKHRDYPKSQEKDRDITPRLDWVNRVPGLDNGELIGAVDGFIPALESTGNKSYQELAQQWQVWMDYTKTTAAKIFYKGNGRVCTVIDIKDQSLPVNHPYQSYLCETKDLLDDPFEGEIFISQLQFVGGLLKANKQALRGFATAVRVRTCNSVTTKMPGMFASINKITDPSTGEVTDYISNAGIPSISNQTVQDLDVNVPGSVFPTILVDKSVGLAWWRNMVVAKKMQRRHNSPDIYGSTESTRVDGTAVSALLTWDSKVTTVIALLGGATDFVRRRMKADSAYDECV</sequence>
<dbReference type="Proteomes" id="UP000595662">
    <property type="component" value="Chromosome 3"/>
</dbReference>
<dbReference type="KEGG" id="pdp:PDIP_12510"/>
<organism evidence="3 4">
    <name type="scientific">Penicillium digitatum</name>
    <name type="common">Green mold</name>
    <dbReference type="NCBI Taxonomy" id="36651"/>
    <lineage>
        <taxon>Eukaryota</taxon>
        <taxon>Fungi</taxon>
        <taxon>Dikarya</taxon>
        <taxon>Ascomycota</taxon>
        <taxon>Pezizomycotina</taxon>
        <taxon>Eurotiomycetes</taxon>
        <taxon>Eurotiomycetidae</taxon>
        <taxon>Eurotiales</taxon>
        <taxon>Aspergillaceae</taxon>
        <taxon>Penicillium</taxon>
    </lineage>
</organism>
<dbReference type="VEuPathDB" id="FungiDB:PDIP_12510"/>
<accession>A0A7T6XPB1</accession>
<evidence type="ECO:0000313" key="4">
    <source>
        <dbReference type="Proteomes" id="UP000595662"/>
    </source>
</evidence>